<keyword evidence="2" id="KW-1133">Transmembrane helix</keyword>
<protein>
    <submittedName>
        <fullName evidence="5">SCP domain-containing protein</fullName>
    </submittedName>
</protein>
<sequence length="272" mass="31689">MNFLSTIVIYIIVIISIAFVLVKANTDDSDDENEPIISRRNSDTKVFVKSNSIKRKNSKRKTFSTTREISRHKSNHNFSKRRSSTSNKHNGFDITPYLKAINPKKTIHENVWGGCNYRYFCDNEYRPYISRVISEINYIRISFGVPILKESKFLSRIAKNHAKKMSQTGRLSTEHSKNYGLNVGAAYYESSSSIVTRWYEQRYQYSYGSGRGSSLTSMFTQLVWKDTAFMGVGVSRDYRYLYLAVCFYPRGNIEGLYKKNVFKKISNWYKIK</sequence>
<keyword evidence="2" id="KW-0812">Transmembrane</keyword>
<reference evidence="5" key="1">
    <citation type="submission" date="2017-02" db="UniProtKB">
        <authorList>
            <consortium name="WormBaseParasite"/>
        </authorList>
    </citation>
    <scope>IDENTIFICATION</scope>
</reference>
<proteinExistence type="predicted"/>
<dbReference type="InterPro" id="IPR014044">
    <property type="entry name" value="CAP_dom"/>
</dbReference>
<feature type="compositionally biased region" description="Basic residues" evidence="1">
    <location>
        <begin position="70"/>
        <end position="83"/>
    </location>
</feature>
<feature type="transmembrane region" description="Helical" evidence="2">
    <location>
        <begin position="7"/>
        <end position="24"/>
    </location>
</feature>
<evidence type="ECO:0000313" key="4">
    <source>
        <dbReference type="Proteomes" id="UP000046392"/>
    </source>
</evidence>
<dbReference type="InterPro" id="IPR001283">
    <property type="entry name" value="CRISP-related"/>
</dbReference>
<dbReference type="WBParaSite" id="SPAL_0001271900.1">
    <property type="protein sequence ID" value="SPAL_0001271900.1"/>
    <property type="gene ID" value="SPAL_0001271900"/>
</dbReference>
<dbReference type="Pfam" id="PF00188">
    <property type="entry name" value="CAP"/>
    <property type="match status" value="1"/>
</dbReference>
<feature type="domain" description="SCP" evidence="3">
    <location>
        <begin position="127"/>
        <end position="255"/>
    </location>
</feature>
<dbReference type="Proteomes" id="UP000046392">
    <property type="component" value="Unplaced"/>
</dbReference>
<organism evidence="4 5">
    <name type="scientific">Strongyloides papillosus</name>
    <name type="common">Intestinal threadworm</name>
    <dbReference type="NCBI Taxonomy" id="174720"/>
    <lineage>
        <taxon>Eukaryota</taxon>
        <taxon>Metazoa</taxon>
        <taxon>Ecdysozoa</taxon>
        <taxon>Nematoda</taxon>
        <taxon>Chromadorea</taxon>
        <taxon>Rhabditida</taxon>
        <taxon>Tylenchina</taxon>
        <taxon>Panagrolaimomorpha</taxon>
        <taxon>Strongyloidoidea</taxon>
        <taxon>Strongyloididae</taxon>
        <taxon>Strongyloides</taxon>
    </lineage>
</organism>
<evidence type="ECO:0000313" key="5">
    <source>
        <dbReference type="WBParaSite" id="SPAL_0001271900.1"/>
    </source>
</evidence>
<dbReference type="SUPFAM" id="SSF55797">
    <property type="entry name" value="PR-1-like"/>
    <property type="match status" value="1"/>
</dbReference>
<feature type="region of interest" description="Disordered" evidence="1">
    <location>
        <begin position="57"/>
        <end position="90"/>
    </location>
</feature>
<dbReference type="Gene3D" id="3.40.33.10">
    <property type="entry name" value="CAP"/>
    <property type="match status" value="1"/>
</dbReference>
<dbReference type="PANTHER" id="PTHR10334">
    <property type="entry name" value="CYSTEINE-RICH SECRETORY PROTEIN-RELATED"/>
    <property type="match status" value="1"/>
</dbReference>
<accession>A0A0N5C434</accession>
<evidence type="ECO:0000256" key="2">
    <source>
        <dbReference type="SAM" id="Phobius"/>
    </source>
</evidence>
<keyword evidence="4" id="KW-1185">Reference proteome</keyword>
<dbReference type="InterPro" id="IPR035940">
    <property type="entry name" value="CAP_sf"/>
</dbReference>
<evidence type="ECO:0000256" key="1">
    <source>
        <dbReference type="SAM" id="MobiDB-lite"/>
    </source>
</evidence>
<keyword evidence="2" id="KW-0472">Membrane</keyword>
<dbReference type="AlphaFoldDB" id="A0A0N5C434"/>
<dbReference type="SMART" id="SM00198">
    <property type="entry name" value="SCP"/>
    <property type="match status" value="1"/>
</dbReference>
<evidence type="ECO:0000259" key="3">
    <source>
        <dbReference type="SMART" id="SM00198"/>
    </source>
</evidence>
<name>A0A0N5C434_STREA</name>